<evidence type="ECO:0000256" key="8">
    <source>
        <dbReference type="ARBA" id="ARBA00048679"/>
    </source>
</evidence>
<keyword evidence="2" id="KW-0723">Serine/threonine-protein kinase</keyword>
<proteinExistence type="predicted"/>
<evidence type="ECO:0000256" key="7">
    <source>
        <dbReference type="ARBA" id="ARBA00047899"/>
    </source>
</evidence>
<sequence>MDYPDNELEAMERVLNDTNEEPIMLSYTFLKNVTNNFAEVIGSGGFGIVYMGVVRNWKLAVKKLYEKYDFSDKQFEEELTCLIRVKHKNIVRFLGYCSETQRKVEQHNGRFILADIRQRFLCFEYISDKSLYDYLKDESHKCDWDTTYQIIQGICQGLRYLHNEERINHLDLKPDNILLDGDMVPKITDFGLSRHFSDEYSRIITQTIGGTLGYTAPEYLNNGEISFKSDIFSLGVIMKQLLRGSMDLSDFENWQQLLDNNDIHRSQVKRCIRIAQLCVDDDQHRRPTIDCITDMLNKETVIETTVPQDFDSSRDSSRSTLHVNSDLSQQLPGIDNPRKLESTSKVKTILTDFVAYTLQVSSGLSQLLGIDPGKVEPSSEASRCWSSKTSKMLDVHPLELRYPWEPNQRIGCPVSLTNRTDRYVGVWITPTCPDTFFDFLFPVLKWPQTEEGLCSPLFHIMKPHSTWVVSVTMKKQPQPPLRDKDKFEVLMIATGSAKEDIEHLALSIGNKPNIDDNLLKQIKKLGGEVHRTMLSAGTCYQPANQAVISHQIISTRRFGSVYSLDVHPTETWILTGHRGGYVSIWNYHTQERVMALQVKKGYFYKFDSTSTSVTSCIYTAKFIAKNQWFAIGDDNGWVHVYNYTTRNKVEGFEAHDGKPINSLAVHPTYPMLLSSSHFDSSIKLWDWDHGWVCARTFDGHAGSGVLQLRLNQRDPNTFASVDTDDTAKVWNIHSSRPITTLVGSSSVDFLFNDSHRDFLVTCGLQTCVCAEIWDLRTEERVHTLAVDGQSICNLACHPTLPTLVTMLLDGTVCLWDATTYRLEKMLHFSDCIDRGMQFIETKDELTRRFVVGYNKGIAIWKLICQQ</sequence>
<evidence type="ECO:0000256" key="4">
    <source>
        <dbReference type="ARBA" id="ARBA00022741"/>
    </source>
</evidence>
<reference evidence="11" key="1">
    <citation type="submission" date="2024-10" db="EMBL/GenBank/DDBJ databases">
        <authorList>
            <person name="Ryan C."/>
        </authorList>
    </citation>
    <scope>NUCLEOTIDE SEQUENCE [LARGE SCALE GENOMIC DNA]</scope>
</reference>
<keyword evidence="3" id="KW-0808">Transferase</keyword>
<dbReference type="Pfam" id="PF00069">
    <property type="entry name" value="Pkinase"/>
    <property type="match status" value="1"/>
</dbReference>
<keyword evidence="5" id="KW-0418">Kinase</keyword>
<dbReference type="InterPro" id="IPR013783">
    <property type="entry name" value="Ig-like_fold"/>
</dbReference>
<dbReference type="EMBL" id="OZ075134">
    <property type="protein sequence ID" value="CAL4995411.1"/>
    <property type="molecule type" value="Genomic_DNA"/>
</dbReference>
<dbReference type="Gene3D" id="1.10.510.10">
    <property type="entry name" value="Transferase(Phosphotransferase) domain 1"/>
    <property type="match status" value="1"/>
</dbReference>
<organism evidence="11 12">
    <name type="scientific">Urochloa decumbens</name>
    <dbReference type="NCBI Taxonomy" id="240449"/>
    <lineage>
        <taxon>Eukaryota</taxon>
        <taxon>Viridiplantae</taxon>
        <taxon>Streptophyta</taxon>
        <taxon>Embryophyta</taxon>
        <taxon>Tracheophyta</taxon>
        <taxon>Spermatophyta</taxon>
        <taxon>Magnoliopsida</taxon>
        <taxon>Liliopsida</taxon>
        <taxon>Poales</taxon>
        <taxon>Poaceae</taxon>
        <taxon>PACMAD clade</taxon>
        <taxon>Panicoideae</taxon>
        <taxon>Panicodae</taxon>
        <taxon>Paniceae</taxon>
        <taxon>Melinidinae</taxon>
        <taxon>Urochloa</taxon>
    </lineage>
</organism>
<keyword evidence="12" id="KW-1185">Reference proteome</keyword>
<dbReference type="SUPFAM" id="SSF50978">
    <property type="entry name" value="WD40 repeat-like"/>
    <property type="match status" value="1"/>
</dbReference>
<evidence type="ECO:0000313" key="12">
    <source>
        <dbReference type="Proteomes" id="UP001497457"/>
    </source>
</evidence>
<feature type="binding site" evidence="9">
    <location>
        <position position="63"/>
    </location>
    <ligand>
        <name>ATP</name>
        <dbReference type="ChEBI" id="CHEBI:30616"/>
    </ligand>
</feature>
<dbReference type="PANTHER" id="PTHR45707">
    <property type="entry name" value="C2 CALCIUM/LIPID-BINDING PLANT PHOSPHORIBOSYLTRANSFERASE FAMILY PROTEIN"/>
    <property type="match status" value="1"/>
</dbReference>
<comment type="catalytic activity">
    <reaction evidence="7">
        <text>L-threonyl-[protein] + ATP = O-phospho-L-threonyl-[protein] + ADP + H(+)</text>
        <dbReference type="Rhea" id="RHEA:46608"/>
        <dbReference type="Rhea" id="RHEA-COMP:11060"/>
        <dbReference type="Rhea" id="RHEA-COMP:11605"/>
        <dbReference type="ChEBI" id="CHEBI:15378"/>
        <dbReference type="ChEBI" id="CHEBI:30013"/>
        <dbReference type="ChEBI" id="CHEBI:30616"/>
        <dbReference type="ChEBI" id="CHEBI:61977"/>
        <dbReference type="ChEBI" id="CHEBI:456216"/>
        <dbReference type="EC" id="2.7.11.1"/>
    </reaction>
</comment>
<dbReference type="SUPFAM" id="SSF49354">
    <property type="entry name" value="PapD-like"/>
    <property type="match status" value="1"/>
</dbReference>
<evidence type="ECO:0000313" key="11">
    <source>
        <dbReference type="EMBL" id="CAL4995411.1"/>
    </source>
</evidence>
<dbReference type="InterPro" id="IPR011009">
    <property type="entry name" value="Kinase-like_dom_sf"/>
</dbReference>
<dbReference type="GO" id="GO:0004674">
    <property type="term" value="F:protein serine/threonine kinase activity"/>
    <property type="evidence" value="ECO:0007669"/>
    <property type="project" value="UniProtKB-KW"/>
</dbReference>
<dbReference type="Gene3D" id="3.30.200.20">
    <property type="entry name" value="Phosphorylase Kinase, domain 1"/>
    <property type="match status" value="1"/>
</dbReference>
<dbReference type="InterPro" id="IPR001680">
    <property type="entry name" value="WD40_rpt"/>
</dbReference>
<evidence type="ECO:0000256" key="5">
    <source>
        <dbReference type="ARBA" id="ARBA00022777"/>
    </source>
</evidence>
<dbReference type="SUPFAM" id="SSF56112">
    <property type="entry name" value="Protein kinase-like (PK-like)"/>
    <property type="match status" value="1"/>
</dbReference>
<dbReference type="Proteomes" id="UP001497457">
    <property type="component" value="Chromosome 24b"/>
</dbReference>
<protein>
    <recommendedName>
        <fullName evidence="1">non-specific serine/threonine protein kinase</fullName>
        <ecNumber evidence="1">2.7.11.1</ecNumber>
    </recommendedName>
</protein>
<dbReference type="SMART" id="SM00220">
    <property type="entry name" value="S_TKc"/>
    <property type="match status" value="1"/>
</dbReference>
<dbReference type="Gene3D" id="2.130.10.10">
    <property type="entry name" value="YVTN repeat-like/Quinoprotein amine dehydrogenase"/>
    <property type="match status" value="1"/>
</dbReference>
<dbReference type="PROSITE" id="PS00108">
    <property type="entry name" value="PROTEIN_KINASE_ST"/>
    <property type="match status" value="1"/>
</dbReference>
<dbReference type="InterPro" id="IPR015943">
    <property type="entry name" value="WD40/YVTN_repeat-like_dom_sf"/>
</dbReference>
<dbReference type="InterPro" id="IPR008962">
    <property type="entry name" value="PapD-like_sf"/>
</dbReference>
<dbReference type="Pfam" id="PF00400">
    <property type="entry name" value="WD40"/>
    <property type="match status" value="3"/>
</dbReference>
<dbReference type="SMART" id="SM00320">
    <property type="entry name" value="WD40"/>
    <property type="match status" value="6"/>
</dbReference>
<dbReference type="InterPro" id="IPR036322">
    <property type="entry name" value="WD40_repeat_dom_sf"/>
</dbReference>
<keyword evidence="6 9" id="KW-0067">ATP-binding</keyword>
<dbReference type="Gene3D" id="2.60.40.10">
    <property type="entry name" value="Immunoglobulins"/>
    <property type="match status" value="1"/>
</dbReference>
<evidence type="ECO:0000256" key="1">
    <source>
        <dbReference type="ARBA" id="ARBA00012513"/>
    </source>
</evidence>
<dbReference type="AlphaFoldDB" id="A0ABC9B7Z0"/>
<keyword evidence="4 9" id="KW-0547">Nucleotide-binding</keyword>
<name>A0ABC9B7Z0_9POAL</name>
<evidence type="ECO:0000259" key="10">
    <source>
        <dbReference type="PROSITE" id="PS50011"/>
    </source>
</evidence>
<accession>A0ABC9B7Z0</accession>
<dbReference type="InterPro" id="IPR008271">
    <property type="entry name" value="Ser/Thr_kinase_AS"/>
</dbReference>
<evidence type="ECO:0000256" key="2">
    <source>
        <dbReference type="ARBA" id="ARBA00022527"/>
    </source>
</evidence>
<dbReference type="PROSITE" id="PS00107">
    <property type="entry name" value="PROTEIN_KINASE_ATP"/>
    <property type="match status" value="1"/>
</dbReference>
<gene>
    <name evidence="11" type="ORF">URODEC1_LOCUS62339</name>
</gene>
<evidence type="ECO:0000256" key="3">
    <source>
        <dbReference type="ARBA" id="ARBA00022679"/>
    </source>
</evidence>
<dbReference type="PROSITE" id="PS50011">
    <property type="entry name" value="PROTEIN_KINASE_DOM"/>
    <property type="match status" value="1"/>
</dbReference>
<evidence type="ECO:0000256" key="6">
    <source>
        <dbReference type="ARBA" id="ARBA00022840"/>
    </source>
</evidence>
<dbReference type="InterPro" id="IPR017441">
    <property type="entry name" value="Protein_kinase_ATP_BS"/>
</dbReference>
<dbReference type="PANTHER" id="PTHR45707:SF43">
    <property type="entry name" value="PROTEIN KINASE DOMAIN-CONTAINING PROTEIN"/>
    <property type="match status" value="1"/>
</dbReference>
<dbReference type="FunFam" id="1.10.510.10:FF:001023">
    <property type="entry name" value="Os07g0541700 protein"/>
    <property type="match status" value="1"/>
</dbReference>
<dbReference type="GO" id="GO:0005524">
    <property type="term" value="F:ATP binding"/>
    <property type="evidence" value="ECO:0007669"/>
    <property type="project" value="UniProtKB-UniRule"/>
</dbReference>
<dbReference type="EC" id="2.7.11.1" evidence="1"/>
<evidence type="ECO:0000256" key="9">
    <source>
        <dbReference type="PROSITE-ProRule" id="PRU10141"/>
    </source>
</evidence>
<dbReference type="InterPro" id="IPR000719">
    <property type="entry name" value="Prot_kinase_dom"/>
</dbReference>
<feature type="domain" description="Protein kinase" evidence="10">
    <location>
        <begin position="35"/>
        <end position="302"/>
    </location>
</feature>
<comment type="catalytic activity">
    <reaction evidence="8">
        <text>L-seryl-[protein] + ATP = O-phospho-L-seryl-[protein] + ADP + H(+)</text>
        <dbReference type="Rhea" id="RHEA:17989"/>
        <dbReference type="Rhea" id="RHEA-COMP:9863"/>
        <dbReference type="Rhea" id="RHEA-COMP:11604"/>
        <dbReference type="ChEBI" id="CHEBI:15378"/>
        <dbReference type="ChEBI" id="CHEBI:29999"/>
        <dbReference type="ChEBI" id="CHEBI:30616"/>
        <dbReference type="ChEBI" id="CHEBI:83421"/>
        <dbReference type="ChEBI" id="CHEBI:456216"/>
        <dbReference type="EC" id="2.7.11.1"/>
    </reaction>
</comment>